<evidence type="ECO:0008006" key="4">
    <source>
        <dbReference type="Google" id="ProtNLM"/>
    </source>
</evidence>
<keyword evidence="1" id="KW-0732">Signal</keyword>
<evidence type="ECO:0000313" key="2">
    <source>
        <dbReference type="EMBL" id="KAF7277114.1"/>
    </source>
</evidence>
<accession>A0A834ICC1</accession>
<protein>
    <recommendedName>
        <fullName evidence="4">Secreted protein</fullName>
    </recommendedName>
</protein>
<gene>
    <name evidence="2" type="ORF">GWI33_009433</name>
</gene>
<feature type="non-terminal residue" evidence="2">
    <location>
        <position position="1"/>
    </location>
</feature>
<evidence type="ECO:0000256" key="1">
    <source>
        <dbReference type="SAM" id="SignalP"/>
    </source>
</evidence>
<evidence type="ECO:0000313" key="3">
    <source>
        <dbReference type="Proteomes" id="UP000625711"/>
    </source>
</evidence>
<name>A0A834ICC1_RHYFE</name>
<proteinExistence type="predicted"/>
<feature type="chain" id="PRO_5032368554" description="Secreted protein" evidence="1">
    <location>
        <begin position="19"/>
        <end position="111"/>
    </location>
</feature>
<reference evidence="2" key="1">
    <citation type="submission" date="2020-08" db="EMBL/GenBank/DDBJ databases">
        <title>Genome sequencing and assembly of the red palm weevil Rhynchophorus ferrugineus.</title>
        <authorList>
            <person name="Dias G.B."/>
            <person name="Bergman C.M."/>
            <person name="Manee M."/>
        </authorList>
    </citation>
    <scope>NUCLEOTIDE SEQUENCE</scope>
    <source>
        <strain evidence="2">AA-2017</strain>
        <tissue evidence="2">Whole larva</tissue>
    </source>
</reference>
<organism evidence="2 3">
    <name type="scientific">Rhynchophorus ferrugineus</name>
    <name type="common">Red palm weevil</name>
    <name type="synonym">Curculio ferrugineus</name>
    <dbReference type="NCBI Taxonomy" id="354439"/>
    <lineage>
        <taxon>Eukaryota</taxon>
        <taxon>Metazoa</taxon>
        <taxon>Ecdysozoa</taxon>
        <taxon>Arthropoda</taxon>
        <taxon>Hexapoda</taxon>
        <taxon>Insecta</taxon>
        <taxon>Pterygota</taxon>
        <taxon>Neoptera</taxon>
        <taxon>Endopterygota</taxon>
        <taxon>Coleoptera</taxon>
        <taxon>Polyphaga</taxon>
        <taxon>Cucujiformia</taxon>
        <taxon>Curculionidae</taxon>
        <taxon>Dryophthorinae</taxon>
        <taxon>Rhynchophorus</taxon>
    </lineage>
</organism>
<dbReference type="AlphaFoldDB" id="A0A834ICC1"/>
<keyword evidence="3" id="KW-1185">Reference proteome</keyword>
<feature type="signal peptide" evidence="1">
    <location>
        <begin position="1"/>
        <end position="18"/>
    </location>
</feature>
<comment type="caution">
    <text evidence="2">The sequence shown here is derived from an EMBL/GenBank/DDBJ whole genome shotgun (WGS) entry which is preliminary data.</text>
</comment>
<dbReference type="EMBL" id="JAACXV010004082">
    <property type="protein sequence ID" value="KAF7277114.1"/>
    <property type="molecule type" value="Genomic_DNA"/>
</dbReference>
<dbReference type="Proteomes" id="UP000625711">
    <property type="component" value="Unassembled WGS sequence"/>
</dbReference>
<sequence>MVATFNCARLLFGSVARATNLFSVYQCVTSRDGWSPTRERRVCASRTAVIERERFFGDCTTGAVSRRTKPYRNTSYKDRSPGRCSKTHLLPDEVSSNLLSSNCPCRSDIDQ</sequence>